<reference evidence="8 9" key="1">
    <citation type="submission" date="2016-08" db="EMBL/GenBank/DDBJ databases">
        <title>Novel Firmicutes and Novel Genomes.</title>
        <authorList>
            <person name="Poppleton D.I."/>
            <person name="Gribaldo S."/>
        </authorList>
    </citation>
    <scope>NUCLEOTIDE SEQUENCE [LARGE SCALE GENOMIC DNA]</scope>
    <source>
        <strain evidence="8 9">CTT3</strain>
    </source>
</reference>
<dbReference type="Gene3D" id="1.10.10.10">
    <property type="entry name" value="Winged helix-like DNA-binding domain superfamily/Winged helix DNA-binding domain"/>
    <property type="match status" value="1"/>
</dbReference>
<dbReference type="PANTHER" id="PTHR43864">
    <property type="entry name" value="HYPOXANTHINE/GUANINE PHOSPHORIBOSYLTRANSFERASE"/>
    <property type="match status" value="1"/>
</dbReference>
<dbReference type="InterPro" id="IPR050118">
    <property type="entry name" value="Pur/Pyrimidine_PRTase"/>
</dbReference>
<dbReference type="InterPro" id="IPR036388">
    <property type="entry name" value="WH-like_DNA-bd_sf"/>
</dbReference>
<dbReference type="GO" id="GO:0045892">
    <property type="term" value="P:negative regulation of DNA-templated transcription"/>
    <property type="evidence" value="ECO:0007669"/>
    <property type="project" value="InterPro"/>
</dbReference>
<dbReference type="InterPro" id="IPR029057">
    <property type="entry name" value="PRTase-like"/>
</dbReference>
<evidence type="ECO:0000256" key="2">
    <source>
        <dbReference type="ARBA" id="ARBA00023015"/>
    </source>
</evidence>
<organism evidence="8 9">
    <name type="scientific">Thermohalobacter berrensis</name>
    <dbReference type="NCBI Taxonomy" id="99594"/>
    <lineage>
        <taxon>Bacteria</taxon>
        <taxon>Bacillati</taxon>
        <taxon>Bacillota</taxon>
        <taxon>Tissierellia</taxon>
        <taxon>Tissierellales</taxon>
        <taxon>Thermohalobacteraceae</taxon>
        <taxon>Thermohalobacter</taxon>
    </lineage>
</organism>
<dbReference type="InterPro" id="IPR036390">
    <property type="entry name" value="WH_DNA-bd_sf"/>
</dbReference>
<sequence>MKKFKRNERIGAIMKILSDKPNHIFTYNYFTEMFNAAKSTISEDIMIVKKLVEKLEFGEIETIPGAAGGVRYLPKASKLQLKEFLHNTCKKLSSPERLIPGGFIYMTDILYSPEIVTNIGKIFATKFFDKEVDYVVTVETKGIPMALMTAKLLEVPLVIIRRNNRVTEGSTVSINYVTGSTKKIQTMSLSRRAIKEGSKVLLIDDFMKAGGTAKGMNDMMKEFNVDVVGIGIFITTKEPAEKLIDNYIPLLILKGIDEENKKVYIEPNKELF</sequence>
<evidence type="ECO:0000256" key="3">
    <source>
        <dbReference type="ARBA" id="ARBA00023125"/>
    </source>
</evidence>
<feature type="domain" description="Bacterial purine repressor N-terminal" evidence="7">
    <location>
        <begin position="5"/>
        <end position="74"/>
    </location>
</feature>
<comment type="similarity">
    <text evidence="5">Belongs to the purine/pyrimidine phosphoribosyltransferase family. PurR subfamily.</text>
</comment>
<keyword evidence="4" id="KW-0804">Transcription</keyword>
<dbReference type="PANTHER" id="PTHR43864:SF2">
    <property type="entry name" value="PUR OPERON REPRESSOR"/>
    <property type="match status" value="1"/>
</dbReference>
<dbReference type="Gene3D" id="3.40.50.2020">
    <property type="match status" value="1"/>
</dbReference>
<dbReference type="GO" id="GO:0045982">
    <property type="term" value="P:negative regulation of purine nucleobase metabolic process"/>
    <property type="evidence" value="ECO:0007669"/>
    <property type="project" value="InterPro"/>
</dbReference>
<dbReference type="Pfam" id="PF09182">
    <property type="entry name" value="PuR_N"/>
    <property type="match status" value="1"/>
</dbReference>
<proteinExistence type="inferred from homology"/>
<dbReference type="NCBIfam" id="TIGR01743">
    <property type="entry name" value="purR_Bsub"/>
    <property type="match status" value="1"/>
</dbReference>
<evidence type="ECO:0000259" key="6">
    <source>
        <dbReference type="Pfam" id="PF00156"/>
    </source>
</evidence>
<keyword evidence="9" id="KW-1185">Reference proteome</keyword>
<dbReference type="CDD" id="cd06223">
    <property type="entry name" value="PRTases_typeI"/>
    <property type="match status" value="1"/>
</dbReference>
<evidence type="ECO:0000259" key="7">
    <source>
        <dbReference type="Pfam" id="PF09182"/>
    </source>
</evidence>
<dbReference type="GO" id="GO:0003677">
    <property type="term" value="F:DNA binding"/>
    <property type="evidence" value="ECO:0007669"/>
    <property type="project" value="UniProtKB-KW"/>
</dbReference>
<gene>
    <name evidence="8" type="ORF">BET03_08215</name>
</gene>
<dbReference type="Pfam" id="PF00156">
    <property type="entry name" value="Pribosyltran"/>
    <property type="match status" value="1"/>
</dbReference>
<dbReference type="InterPro" id="IPR000836">
    <property type="entry name" value="PRTase_dom"/>
</dbReference>
<dbReference type="AlphaFoldDB" id="A0A419T8V0"/>
<protein>
    <submittedName>
        <fullName evidence="8">Pur operon repressor</fullName>
    </submittedName>
</protein>
<comment type="subunit">
    <text evidence="1">Homodimer.</text>
</comment>
<dbReference type="RefSeq" id="WP_120167366.1">
    <property type="nucleotide sequence ID" value="NZ_MCIB01000003.1"/>
</dbReference>
<feature type="domain" description="Phosphoribosyltransferase" evidence="6">
    <location>
        <begin position="109"/>
        <end position="242"/>
    </location>
</feature>
<dbReference type="EMBL" id="MCIB01000003">
    <property type="protein sequence ID" value="RKD33902.1"/>
    <property type="molecule type" value="Genomic_DNA"/>
</dbReference>
<name>A0A419T8V0_9FIRM</name>
<dbReference type="SUPFAM" id="SSF46785">
    <property type="entry name" value="Winged helix' DNA-binding domain"/>
    <property type="match status" value="1"/>
</dbReference>
<evidence type="ECO:0000313" key="9">
    <source>
        <dbReference type="Proteomes" id="UP000284177"/>
    </source>
</evidence>
<evidence type="ECO:0000313" key="8">
    <source>
        <dbReference type="EMBL" id="RKD33902.1"/>
    </source>
</evidence>
<dbReference type="OrthoDB" id="4213751at2"/>
<dbReference type="InterPro" id="IPR015265">
    <property type="entry name" value="PuR_N"/>
</dbReference>
<evidence type="ECO:0000256" key="5">
    <source>
        <dbReference type="ARBA" id="ARBA00049656"/>
    </source>
</evidence>
<evidence type="ECO:0000256" key="4">
    <source>
        <dbReference type="ARBA" id="ARBA00023163"/>
    </source>
</evidence>
<dbReference type="SUPFAM" id="SSF53271">
    <property type="entry name" value="PRTase-like"/>
    <property type="match status" value="1"/>
</dbReference>
<accession>A0A419T8V0</accession>
<keyword evidence="3" id="KW-0238">DNA-binding</keyword>
<dbReference type="InterPro" id="IPR010078">
    <property type="entry name" value="PurR_Bsub"/>
</dbReference>
<dbReference type="Proteomes" id="UP000284177">
    <property type="component" value="Unassembled WGS sequence"/>
</dbReference>
<keyword evidence="2" id="KW-0805">Transcription regulation</keyword>
<evidence type="ECO:0000256" key="1">
    <source>
        <dbReference type="ARBA" id="ARBA00011738"/>
    </source>
</evidence>
<comment type="caution">
    <text evidence="8">The sequence shown here is derived from an EMBL/GenBank/DDBJ whole genome shotgun (WGS) entry which is preliminary data.</text>
</comment>